<sequence>MELLKGEKFRNGPASIWPNACIPYRYKNEEHPSCENFNTIDDEDELEILVITSQKSHSMLFPKGGWETDESIEEAALQETVEEAGVKGKVQRVLYYLYFCFVEDSNKDSELILDFHARVTTTVRMKTKGSRNARMRIAW</sequence>
<feature type="domain" description="Nudix hydrolase" evidence="3">
    <location>
        <begin position="27"/>
        <end position="139"/>
    </location>
</feature>
<dbReference type="OrthoDB" id="2011998at2759"/>
<evidence type="ECO:0000256" key="1">
    <source>
        <dbReference type="ARBA" id="ARBA00022723"/>
    </source>
</evidence>
<evidence type="ECO:0000313" key="4">
    <source>
        <dbReference type="EMBL" id="KAJ4980636.1"/>
    </source>
</evidence>
<evidence type="ECO:0000313" key="5">
    <source>
        <dbReference type="Proteomes" id="UP001141806"/>
    </source>
</evidence>
<dbReference type="GO" id="GO:0046872">
    <property type="term" value="F:metal ion binding"/>
    <property type="evidence" value="ECO:0007669"/>
    <property type="project" value="UniProtKB-KW"/>
</dbReference>
<dbReference type="SUPFAM" id="SSF55811">
    <property type="entry name" value="Nudix"/>
    <property type="match status" value="1"/>
</dbReference>
<dbReference type="EMBL" id="JAMYWD010000001">
    <property type="protein sequence ID" value="KAJ4980636.1"/>
    <property type="molecule type" value="Genomic_DNA"/>
</dbReference>
<gene>
    <name evidence="4" type="ORF">NE237_031473</name>
</gene>
<dbReference type="Pfam" id="PF00293">
    <property type="entry name" value="NUDIX"/>
    <property type="match status" value="1"/>
</dbReference>
<evidence type="ECO:0000259" key="3">
    <source>
        <dbReference type="PROSITE" id="PS51462"/>
    </source>
</evidence>
<dbReference type="GO" id="GO:0016787">
    <property type="term" value="F:hydrolase activity"/>
    <property type="evidence" value="ECO:0007669"/>
    <property type="project" value="UniProtKB-KW"/>
</dbReference>
<dbReference type="PANTHER" id="PTHR12629:SF42">
    <property type="entry name" value="OS02G0734300 PROTEIN"/>
    <property type="match status" value="1"/>
</dbReference>
<dbReference type="PANTHER" id="PTHR12629">
    <property type="entry name" value="DIPHOSPHOINOSITOL POLYPHOSPHATE PHOSPHOHYDROLASE"/>
    <property type="match status" value="1"/>
</dbReference>
<proteinExistence type="predicted"/>
<keyword evidence="1" id="KW-0479">Metal-binding</keyword>
<evidence type="ECO:0000256" key="2">
    <source>
        <dbReference type="ARBA" id="ARBA00022801"/>
    </source>
</evidence>
<accession>A0A9Q0L1M8</accession>
<organism evidence="4 5">
    <name type="scientific">Protea cynaroides</name>
    <dbReference type="NCBI Taxonomy" id="273540"/>
    <lineage>
        <taxon>Eukaryota</taxon>
        <taxon>Viridiplantae</taxon>
        <taxon>Streptophyta</taxon>
        <taxon>Embryophyta</taxon>
        <taxon>Tracheophyta</taxon>
        <taxon>Spermatophyta</taxon>
        <taxon>Magnoliopsida</taxon>
        <taxon>Proteales</taxon>
        <taxon>Proteaceae</taxon>
        <taxon>Protea</taxon>
    </lineage>
</organism>
<dbReference type="Proteomes" id="UP001141806">
    <property type="component" value="Unassembled WGS sequence"/>
</dbReference>
<dbReference type="GO" id="GO:0005634">
    <property type="term" value="C:nucleus"/>
    <property type="evidence" value="ECO:0007669"/>
    <property type="project" value="TreeGrafter"/>
</dbReference>
<keyword evidence="2" id="KW-0378">Hydrolase</keyword>
<keyword evidence="5" id="KW-1185">Reference proteome</keyword>
<dbReference type="InterPro" id="IPR015797">
    <property type="entry name" value="NUDIX_hydrolase-like_dom_sf"/>
</dbReference>
<dbReference type="PROSITE" id="PS51462">
    <property type="entry name" value="NUDIX"/>
    <property type="match status" value="1"/>
</dbReference>
<reference evidence="4" key="1">
    <citation type="journal article" date="2023" name="Plant J.">
        <title>The genome of the king protea, Protea cynaroides.</title>
        <authorList>
            <person name="Chang J."/>
            <person name="Duong T.A."/>
            <person name="Schoeman C."/>
            <person name="Ma X."/>
            <person name="Roodt D."/>
            <person name="Barker N."/>
            <person name="Li Z."/>
            <person name="Van de Peer Y."/>
            <person name="Mizrachi E."/>
        </authorList>
    </citation>
    <scope>NUCLEOTIDE SEQUENCE</scope>
    <source>
        <tissue evidence="4">Young leaves</tissue>
    </source>
</reference>
<dbReference type="AlphaFoldDB" id="A0A9Q0L1M8"/>
<dbReference type="InterPro" id="IPR000086">
    <property type="entry name" value="NUDIX_hydrolase_dom"/>
</dbReference>
<protein>
    <recommendedName>
        <fullName evidence="3">Nudix hydrolase domain-containing protein</fullName>
    </recommendedName>
</protein>
<name>A0A9Q0L1M8_9MAGN</name>
<dbReference type="GO" id="GO:0005737">
    <property type="term" value="C:cytoplasm"/>
    <property type="evidence" value="ECO:0007669"/>
    <property type="project" value="TreeGrafter"/>
</dbReference>
<dbReference type="Gene3D" id="3.90.79.10">
    <property type="entry name" value="Nucleoside Triphosphate Pyrophosphohydrolase"/>
    <property type="match status" value="1"/>
</dbReference>
<comment type="caution">
    <text evidence="4">The sequence shown here is derived from an EMBL/GenBank/DDBJ whole genome shotgun (WGS) entry which is preliminary data.</text>
</comment>